<keyword evidence="3" id="KW-0949">S-adenosyl-L-methionine</keyword>
<dbReference type="AlphaFoldDB" id="A0A3D8IJW3"/>
<reference evidence="4 5" key="1">
    <citation type="submission" date="2018-04" db="EMBL/GenBank/DDBJ databases">
        <title>Novel Campyloabacter and Helicobacter Species and Strains.</title>
        <authorList>
            <person name="Mannion A.J."/>
            <person name="Shen Z."/>
            <person name="Fox J.G."/>
        </authorList>
    </citation>
    <scope>NUCLEOTIDE SEQUENCE [LARGE SCALE GENOMIC DNA]</scope>
    <source>
        <strain evidence="4 5">MIT 17-337</strain>
    </source>
</reference>
<dbReference type="InterPro" id="IPR012327">
    <property type="entry name" value="MeTrfase_D12"/>
</dbReference>
<gene>
    <name evidence="4" type="ORF">CQA53_07310</name>
</gene>
<evidence type="ECO:0000313" key="4">
    <source>
        <dbReference type="EMBL" id="RDU64954.1"/>
    </source>
</evidence>
<dbReference type="Pfam" id="PF02086">
    <property type="entry name" value="MethyltransfD12"/>
    <property type="match status" value="1"/>
</dbReference>
<dbReference type="GO" id="GO:0009007">
    <property type="term" value="F:site-specific DNA-methyltransferase (adenine-specific) activity"/>
    <property type="evidence" value="ECO:0007669"/>
    <property type="project" value="UniProtKB-EC"/>
</dbReference>
<dbReference type="GO" id="GO:0032259">
    <property type="term" value="P:methylation"/>
    <property type="evidence" value="ECO:0007669"/>
    <property type="project" value="UniProtKB-KW"/>
</dbReference>
<evidence type="ECO:0000313" key="5">
    <source>
        <dbReference type="Proteomes" id="UP000256379"/>
    </source>
</evidence>
<accession>A0A3D8IJW3</accession>
<protein>
    <submittedName>
        <fullName evidence="4">Adenine methyltransferase</fullName>
    </submittedName>
</protein>
<keyword evidence="2 4" id="KW-0808">Transferase</keyword>
<keyword evidence="1 4" id="KW-0489">Methyltransferase</keyword>
<evidence type="ECO:0000256" key="3">
    <source>
        <dbReference type="ARBA" id="ARBA00022691"/>
    </source>
</evidence>
<evidence type="ECO:0000256" key="2">
    <source>
        <dbReference type="ARBA" id="ARBA00022679"/>
    </source>
</evidence>
<dbReference type="InterPro" id="IPR029063">
    <property type="entry name" value="SAM-dependent_MTases_sf"/>
</dbReference>
<keyword evidence="5" id="KW-1185">Reference proteome</keyword>
<dbReference type="EMBL" id="NXLQ01000016">
    <property type="protein sequence ID" value="RDU64954.1"/>
    <property type="molecule type" value="Genomic_DNA"/>
</dbReference>
<dbReference type="RefSeq" id="WP_115543361.1">
    <property type="nucleotide sequence ID" value="NZ_NXLQ01000016.1"/>
</dbReference>
<sequence>MRFIGNKENLIPKIYEILCKHRILDSIIQNSHNIYRQNNQINTLNKPPLFFDVFAGTTSVGKFFKQQGFQIYSCDLLYFSYCLQKAYLENNQIPNFHHLAEIISQDSHNILFASPYQKVLEYLNNLENTQDFIYHNYAPSGSKDLEIPRKYFSDYNAQKIDSIRLKIEEWKVQNKLSENEYFILLATLIESLSFFSNVAGVYAAFCKDWDRRALKPLQLREIEILQSDREHFCFCGDSVEVLTQYKNKNFDIFYLDPPYNHRQYAPNYHLIETIARYDNPRISGVAGLREWKQQKSKFCNAKSAIIELEKIAQMKNYKYLILSYNNEGLMRKDEINELLKCYGNVICEEIIYPRFKSNAKRSKKYINEYVWIVQR</sequence>
<dbReference type="OrthoDB" id="9805629at2"/>
<organism evidence="4 5">
    <name type="scientific">Helicobacter didelphidarum</name>
    <dbReference type="NCBI Taxonomy" id="2040648"/>
    <lineage>
        <taxon>Bacteria</taxon>
        <taxon>Pseudomonadati</taxon>
        <taxon>Campylobacterota</taxon>
        <taxon>Epsilonproteobacteria</taxon>
        <taxon>Campylobacterales</taxon>
        <taxon>Helicobacteraceae</taxon>
        <taxon>Helicobacter</taxon>
    </lineage>
</organism>
<evidence type="ECO:0000256" key="1">
    <source>
        <dbReference type="ARBA" id="ARBA00022603"/>
    </source>
</evidence>
<dbReference type="SUPFAM" id="SSF53335">
    <property type="entry name" value="S-adenosyl-L-methionine-dependent methyltransferases"/>
    <property type="match status" value="1"/>
</dbReference>
<dbReference type="GO" id="GO:0009307">
    <property type="term" value="P:DNA restriction-modification system"/>
    <property type="evidence" value="ECO:0007669"/>
    <property type="project" value="InterPro"/>
</dbReference>
<comment type="caution">
    <text evidence="4">The sequence shown here is derived from an EMBL/GenBank/DDBJ whole genome shotgun (WGS) entry which is preliminary data.</text>
</comment>
<dbReference type="Proteomes" id="UP000256379">
    <property type="component" value="Unassembled WGS sequence"/>
</dbReference>
<name>A0A3D8IJW3_9HELI</name>
<proteinExistence type="predicted"/>
<dbReference type="Gene3D" id="3.40.50.150">
    <property type="entry name" value="Vaccinia Virus protein VP39"/>
    <property type="match status" value="1"/>
</dbReference>